<protein>
    <submittedName>
        <fullName evidence="2">Uncharacterized protein</fullName>
    </submittedName>
</protein>
<reference evidence="2" key="1">
    <citation type="journal article" date="2020" name="Stud. Mycol.">
        <title>101 Dothideomycetes genomes: a test case for predicting lifestyles and emergence of pathogens.</title>
        <authorList>
            <person name="Haridas S."/>
            <person name="Albert R."/>
            <person name="Binder M."/>
            <person name="Bloem J."/>
            <person name="Labutti K."/>
            <person name="Salamov A."/>
            <person name="Andreopoulos B."/>
            <person name="Baker S."/>
            <person name="Barry K."/>
            <person name="Bills G."/>
            <person name="Bluhm B."/>
            <person name="Cannon C."/>
            <person name="Castanera R."/>
            <person name="Culley D."/>
            <person name="Daum C."/>
            <person name="Ezra D."/>
            <person name="Gonzalez J."/>
            <person name="Henrissat B."/>
            <person name="Kuo A."/>
            <person name="Liang C."/>
            <person name="Lipzen A."/>
            <person name="Lutzoni F."/>
            <person name="Magnuson J."/>
            <person name="Mondo S."/>
            <person name="Nolan M."/>
            <person name="Ohm R."/>
            <person name="Pangilinan J."/>
            <person name="Park H.-J."/>
            <person name="Ramirez L."/>
            <person name="Alfaro M."/>
            <person name="Sun H."/>
            <person name="Tritt A."/>
            <person name="Yoshinaga Y."/>
            <person name="Zwiers L.-H."/>
            <person name="Turgeon B."/>
            <person name="Goodwin S."/>
            <person name="Spatafora J."/>
            <person name="Crous P."/>
            <person name="Grigoriev I."/>
        </authorList>
    </citation>
    <scope>NUCLEOTIDE SEQUENCE</scope>
    <source>
        <strain evidence="2">CBS 119925</strain>
    </source>
</reference>
<evidence type="ECO:0000256" key="1">
    <source>
        <dbReference type="SAM" id="MobiDB-lite"/>
    </source>
</evidence>
<organism evidence="2 3">
    <name type="scientific">Sporormia fimetaria CBS 119925</name>
    <dbReference type="NCBI Taxonomy" id="1340428"/>
    <lineage>
        <taxon>Eukaryota</taxon>
        <taxon>Fungi</taxon>
        <taxon>Dikarya</taxon>
        <taxon>Ascomycota</taxon>
        <taxon>Pezizomycotina</taxon>
        <taxon>Dothideomycetes</taxon>
        <taxon>Pleosporomycetidae</taxon>
        <taxon>Pleosporales</taxon>
        <taxon>Sporormiaceae</taxon>
        <taxon>Sporormia</taxon>
    </lineage>
</organism>
<feature type="region of interest" description="Disordered" evidence="1">
    <location>
        <begin position="1"/>
        <end position="60"/>
    </location>
</feature>
<keyword evidence="3" id="KW-1185">Reference proteome</keyword>
<evidence type="ECO:0000313" key="2">
    <source>
        <dbReference type="EMBL" id="KAF2746980.1"/>
    </source>
</evidence>
<dbReference type="EMBL" id="MU006575">
    <property type="protein sequence ID" value="KAF2746980.1"/>
    <property type="molecule type" value="Genomic_DNA"/>
</dbReference>
<feature type="compositionally biased region" description="Polar residues" evidence="1">
    <location>
        <begin position="37"/>
        <end position="48"/>
    </location>
</feature>
<evidence type="ECO:0000313" key="3">
    <source>
        <dbReference type="Proteomes" id="UP000799440"/>
    </source>
</evidence>
<accession>A0A6A6VBP7</accession>
<feature type="compositionally biased region" description="Low complexity" evidence="1">
    <location>
        <begin position="11"/>
        <end position="36"/>
    </location>
</feature>
<dbReference type="Proteomes" id="UP000799440">
    <property type="component" value="Unassembled WGS sequence"/>
</dbReference>
<dbReference type="AlphaFoldDB" id="A0A6A6VBP7"/>
<gene>
    <name evidence="2" type="ORF">M011DRAFT_458981</name>
</gene>
<sequence length="309" mass="33203">MGNWLSRESRAGSSSGQAGSSGNNAGASSNDAGFSNYTPRPSSDSPGSMSAPRAITQTPQAPTVAYSLSEHTLPPQQSPRAQSLTFHSRPCQCGINCHCTFECSCRELEPGELYTTPCECRPVGELPSTHPASTGRVRNPTPRFLKFPDGSFLPIPGAVTNPPPTPVIRAQVGEPAPRREDPDFAPWQRLPRSQRPWSPLGSGTQQAINHVPSTCQIQAPPNPPGVCSDVFPRLSWCRHPPSACSVCLQELIVRELGRAWDSPTVRCPVCHVQLTAREIVTYGGSGAHELILAVERHGWDVISNSGSQD</sequence>
<name>A0A6A6VBP7_9PLEO</name>
<proteinExistence type="predicted"/>